<dbReference type="SUPFAM" id="SSF81301">
    <property type="entry name" value="Nucleotidyltransferase"/>
    <property type="match status" value="1"/>
</dbReference>
<feature type="domain" description="Polymerase beta nucleotidyltransferase" evidence="1">
    <location>
        <begin position="104"/>
        <end position="156"/>
    </location>
</feature>
<evidence type="ECO:0000259" key="1">
    <source>
        <dbReference type="Pfam" id="PF18765"/>
    </source>
</evidence>
<dbReference type="InterPro" id="IPR036390">
    <property type="entry name" value="WH_DNA-bd_sf"/>
</dbReference>
<dbReference type="CDD" id="cd05403">
    <property type="entry name" value="NT_KNTase_like"/>
    <property type="match status" value="1"/>
</dbReference>
<evidence type="ECO:0000313" key="2">
    <source>
        <dbReference type="EMBL" id="VAX12380.1"/>
    </source>
</evidence>
<organism evidence="2">
    <name type="scientific">hydrothermal vent metagenome</name>
    <dbReference type="NCBI Taxonomy" id="652676"/>
    <lineage>
        <taxon>unclassified sequences</taxon>
        <taxon>metagenomes</taxon>
        <taxon>ecological metagenomes</taxon>
    </lineage>
</organism>
<dbReference type="AlphaFoldDB" id="A0A3B1BP37"/>
<dbReference type="InterPro" id="IPR043519">
    <property type="entry name" value="NT_sf"/>
</dbReference>
<gene>
    <name evidence="2" type="ORF">MNBD_GAMMA24-1246</name>
</gene>
<name>A0A3B1BP37_9ZZZZ</name>
<accession>A0A3B1BP37</accession>
<proteinExistence type="predicted"/>
<dbReference type="SUPFAM" id="SSF46785">
    <property type="entry name" value="Winged helix' DNA-binding domain"/>
    <property type="match status" value="1"/>
</dbReference>
<sequence>MPATTIGYALFTKTQQRVQGLLYGKPGQSFYTNEIVRWADMGRGTIRRELERLVAAGLLLISHEENQHHYQANPNNPVYHELLGIVRKTFGIVDVISSVLVAVDDQIDLAFIYGSVARGEDTASSDIDLLVITDSLAYADLMTVLTDAEQSLGRPVNPSIYTVEQIKIS</sequence>
<protein>
    <recommendedName>
        <fullName evidence="1">Polymerase beta nucleotidyltransferase domain-containing protein</fullName>
    </recommendedName>
</protein>
<dbReference type="EMBL" id="UOFZ01000034">
    <property type="protein sequence ID" value="VAX12380.1"/>
    <property type="molecule type" value="Genomic_DNA"/>
</dbReference>
<dbReference type="Gene3D" id="3.30.460.10">
    <property type="entry name" value="Beta Polymerase, domain 2"/>
    <property type="match status" value="1"/>
</dbReference>
<reference evidence="2" key="1">
    <citation type="submission" date="2018-06" db="EMBL/GenBank/DDBJ databases">
        <authorList>
            <person name="Zhirakovskaya E."/>
        </authorList>
    </citation>
    <scope>NUCLEOTIDE SEQUENCE</scope>
</reference>
<dbReference type="Pfam" id="PF18765">
    <property type="entry name" value="Polbeta"/>
    <property type="match status" value="1"/>
</dbReference>
<dbReference type="InterPro" id="IPR041633">
    <property type="entry name" value="Polbeta"/>
</dbReference>